<accession>A0AAD2CY79</accession>
<dbReference type="Gene3D" id="3.40.1190.20">
    <property type="match status" value="1"/>
</dbReference>
<proteinExistence type="predicted"/>
<evidence type="ECO:0000259" key="2">
    <source>
        <dbReference type="Pfam" id="PF00294"/>
    </source>
</evidence>
<feature type="domain" description="Carbohydrate kinase PfkB" evidence="2">
    <location>
        <begin position="23"/>
        <end position="344"/>
    </location>
</feature>
<evidence type="ECO:0000256" key="1">
    <source>
        <dbReference type="ARBA" id="ARBA00022723"/>
    </source>
</evidence>
<dbReference type="AlphaFoldDB" id="A0AAD2CY79"/>
<dbReference type="SUPFAM" id="SSF53613">
    <property type="entry name" value="Ribokinase-like"/>
    <property type="match status" value="1"/>
</dbReference>
<evidence type="ECO:0000313" key="4">
    <source>
        <dbReference type="Proteomes" id="UP001295684"/>
    </source>
</evidence>
<evidence type="ECO:0000313" key="3">
    <source>
        <dbReference type="EMBL" id="CAI2374376.1"/>
    </source>
</evidence>
<dbReference type="Pfam" id="PF00294">
    <property type="entry name" value="PfkB"/>
    <property type="match status" value="1"/>
</dbReference>
<dbReference type="InterPro" id="IPR029056">
    <property type="entry name" value="Ribokinase-like"/>
</dbReference>
<organism evidence="3 4">
    <name type="scientific">Euplotes crassus</name>
    <dbReference type="NCBI Taxonomy" id="5936"/>
    <lineage>
        <taxon>Eukaryota</taxon>
        <taxon>Sar</taxon>
        <taxon>Alveolata</taxon>
        <taxon>Ciliophora</taxon>
        <taxon>Intramacronucleata</taxon>
        <taxon>Spirotrichea</taxon>
        <taxon>Hypotrichia</taxon>
        <taxon>Euplotida</taxon>
        <taxon>Euplotidae</taxon>
        <taxon>Moneuplotes</taxon>
    </lineage>
</organism>
<dbReference type="InterPro" id="IPR011611">
    <property type="entry name" value="PfkB_dom"/>
</dbReference>
<reference evidence="3" key="1">
    <citation type="submission" date="2023-07" db="EMBL/GenBank/DDBJ databases">
        <authorList>
            <consortium name="AG Swart"/>
            <person name="Singh M."/>
            <person name="Singh A."/>
            <person name="Seah K."/>
            <person name="Emmerich C."/>
        </authorList>
    </citation>
    <scope>NUCLEOTIDE SEQUENCE</scope>
    <source>
        <strain evidence="3">DP1</strain>
    </source>
</reference>
<dbReference type="GO" id="GO:0004730">
    <property type="term" value="F:pseudouridylate synthase activity"/>
    <property type="evidence" value="ECO:0007669"/>
    <property type="project" value="TreeGrafter"/>
</dbReference>
<protein>
    <recommendedName>
        <fullName evidence="2">Carbohydrate kinase PfkB domain-containing protein</fullName>
    </recommendedName>
</protein>
<dbReference type="GO" id="GO:0005737">
    <property type="term" value="C:cytoplasm"/>
    <property type="evidence" value="ECO:0007669"/>
    <property type="project" value="TreeGrafter"/>
</dbReference>
<name>A0AAD2CY79_EUPCR</name>
<dbReference type="PANTHER" id="PTHR42909">
    <property type="entry name" value="ZGC:136858"/>
    <property type="match status" value="1"/>
</dbReference>
<sequence>MKSKALKRISILKNHVSATQPAEVTIVGGAAVDVIARTKDIAKINNSNIGFVDIKYGGTSRNVSECITRLGFGSKLKFITSIGKNDSFGHLLNKSFDDLKMRKDGIHYSADFPTAVFCAVINPSGGMEIGVNDMDCHPNLPISHIKLQEKDISSSKVVLVDTNVSENAILETLNLAKEVKWTIVEPISLEKSSKVAFKNILPLISILKPNDDQFEDVYNLFKSYVSTKVSRFTTKEEELLAKSEIIFEASKVLSEKYNCADKLKYIVITCGKDGVRLVSRSPLKHYHFEAVDVKVINAVGAGDTFCGGLISGLLHYKQEGIEMLSSAIKLGMRCSTLTIQSTENIAHEISKDLL</sequence>
<comment type="caution">
    <text evidence="3">The sequence shown here is derived from an EMBL/GenBank/DDBJ whole genome shotgun (WGS) entry which is preliminary data.</text>
</comment>
<keyword evidence="4" id="KW-1185">Reference proteome</keyword>
<dbReference type="Proteomes" id="UP001295684">
    <property type="component" value="Unassembled WGS sequence"/>
</dbReference>
<keyword evidence="1" id="KW-0479">Metal-binding</keyword>
<dbReference type="PANTHER" id="PTHR42909:SF1">
    <property type="entry name" value="CARBOHYDRATE KINASE PFKB DOMAIN-CONTAINING PROTEIN"/>
    <property type="match status" value="1"/>
</dbReference>
<gene>
    <name evidence="3" type="ORF">ECRASSUSDP1_LOCUS15728</name>
</gene>
<dbReference type="GO" id="GO:0016798">
    <property type="term" value="F:hydrolase activity, acting on glycosyl bonds"/>
    <property type="evidence" value="ECO:0007669"/>
    <property type="project" value="TreeGrafter"/>
</dbReference>
<dbReference type="EMBL" id="CAMPGE010015772">
    <property type="protein sequence ID" value="CAI2374376.1"/>
    <property type="molecule type" value="Genomic_DNA"/>
</dbReference>
<dbReference type="GO" id="GO:0046872">
    <property type="term" value="F:metal ion binding"/>
    <property type="evidence" value="ECO:0007669"/>
    <property type="project" value="UniProtKB-KW"/>
</dbReference>